<gene>
    <name evidence="1" type="ORF">LTRI10_LOCUS3835</name>
</gene>
<dbReference type="EMBL" id="OZ034813">
    <property type="protein sequence ID" value="CAL1356116.1"/>
    <property type="molecule type" value="Genomic_DNA"/>
</dbReference>
<proteinExistence type="predicted"/>
<dbReference type="Proteomes" id="UP001497516">
    <property type="component" value="Chromosome 1"/>
</dbReference>
<sequence>MRAPSSYHWQCLKRLLRYVCGTISYGLAVRRASLPLQLTAFSDSDWAGNQDDRTSTSAYLLYLGSTLISWRSQKQRTVSRSGTEAEYRAIAHATAELEWLQLQSSLPFSYEAFGTRLALCSSTSPSWPPQRPLCAQQLTDALTKPLVAPRFRLLRSKIGVVDTTSILRGRIRDKE</sequence>
<dbReference type="CDD" id="cd09272">
    <property type="entry name" value="RNase_HI_RT_Ty1"/>
    <property type="match status" value="1"/>
</dbReference>
<dbReference type="AlphaFoldDB" id="A0AAV2CK20"/>
<evidence type="ECO:0008006" key="3">
    <source>
        <dbReference type="Google" id="ProtNLM"/>
    </source>
</evidence>
<reference evidence="1 2" key="1">
    <citation type="submission" date="2024-04" db="EMBL/GenBank/DDBJ databases">
        <authorList>
            <person name="Fracassetti M."/>
        </authorList>
    </citation>
    <scope>NUCLEOTIDE SEQUENCE [LARGE SCALE GENOMIC DNA]</scope>
</reference>
<evidence type="ECO:0000313" key="2">
    <source>
        <dbReference type="Proteomes" id="UP001497516"/>
    </source>
</evidence>
<keyword evidence="2" id="KW-1185">Reference proteome</keyword>
<evidence type="ECO:0000313" key="1">
    <source>
        <dbReference type="EMBL" id="CAL1356116.1"/>
    </source>
</evidence>
<organism evidence="1 2">
    <name type="scientific">Linum trigynum</name>
    <dbReference type="NCBI Taxonomy" id="586398"/>
    <lineage>
        <taxon>Eukaryota</taxon>
        <taxon>Viridiplantae</taxon>
        <taxon>Streptophyta</taxon>
        <taxon>Embryophyta</taxon>
        <taxon>Tracheophyta</taxon>
        <taxon>Spermatophyta</taxon>
        <taxon>Magnoliopsida</taxon>
        <taxon>eudicotyledons</taxon>
        <taxon>Gunneridae</taxon>
        <taxon>Pentapetalae</taxon>
        <taxon>rosids</taxon>
        <taxon>fabids</taxon>
        <taxon>Malpighiales</taxon>
        <taxon>Linaceae</taxon>
        <taxon>Linum</taxon>
    </lineage>
</organism>
<name>A0AAV2CK20_9ROSI</name>
<accession>A0AAV2CK20</accession>
<dbReference type="PANTHER" id="PTHR11439">
    <property type="entry name" value="GAG-POL-RELATED RETROTRANSPOSON"/>
    <property type="match status" value="1"/>
</dbReference>
<dbReference type="PANTHER" id="PTHR11439:SF450">
    <property type="entry name" value="REVERSE TRANSCRIPTASE TY1_COPIA-TYPE DOMAIN-CONTAINING PROTEIN"/>
    <property type="match status" value="1"/>
</dbReference>
<protein>
    <recommendedName>
        <fullName evidence="3">Mitochondrial protein</fullName>
    </recommendedName>
</protein>